<dbReference type="Proteomes" id="UP001597361">
    <property type="component" value="Unassembled WGS sequence"/>
</dbReference>
<dbReference type="InterPro" id="IPR004772">
    <property type="entry name" value="TrkH"/>
</dbReference>
<feature type="transmembrane region" description="Helical" evidence="12">
    <location>
        <begin position="136"/>
        <end position="163"/>
    </location>
</feature>
<feature type="transmembrane region" description="Helical" evidence="12">
    <location>
        <begin position="12"/>
        <end position="32"/>
    </location>
</feature>
<keyword evidence="3" id="KW-0813">Transport</keyword>
<keyword evidence="9 12" id="KW-1133">Transmembrane helix</keyword>
<evidence type="ECO:0000256" key="4">
    <source>
        <dbReference type="ARBA" id="ARBA00022475"/>
    </source>
</evidence>
<dbReference type="PANTHER" id="PTHR32024">
    <property type="entry name" value="TRK SYSTEM POTASSIUM UPTAKE PROTEIN TRKG-RELATED"/>
    <property type="match status" value="1"/>
</dbReference>
<reference evidence="14" key="1">
    <citation type="journal article" date="2019" name="Int. J. Syst. Evol. Microbiol.">
        <title>The Global Catalogue of Microorganisms (GCM) 10K type strain sequencing project: providing services to taxonomists for standard genome sequencing and annotation.</title>
        <authorList>
            <consortium name="The Broad Institute Genomics Platform"/>
            <consortium name="The Broad Institute Genome Sequencing Center for Infectious Disease"/>
            <person name="Wu L."/>
            <person name="Ma J."/>
        </authorList>
    </citation>
    <scope>NUCLEOTIDE SEQUENCE [LARGE SCALE GENOMIC DNA]</scope>
    <source>
        <strain evidence="14">CGMCC 1.15180</strain>
    </source>
</reference>
<evidence type="ECO:0000256" key="9">
    <source>
        <dbReference type="ARBA" id="ARBA00022989"/>
    </source>
</evidence>
<feature type="transmembrane region" description="Helical" evidence="12">
    <location>
        <begin position="455"/>
        <end position="480"/>
    </location>
</feature>
<keyword evidence="5" id="KW-0997">Cell inner membrane</keyword>
<accession>A0ABW4VNA5</accession>
<evidence type="ECO:0000256" key="10">
    <source>
        <dbReference type="ARBA" id="ARBA00023065"/>
    </source>
</evidence>
<gene>
    <name evidence="13" type="ORF">ACFSKL_15330</name>
</gene>
<dbReference type="Pfam" id="PF02386">
    <property type="entry name" value="TrkH"/>
    <property type="match status" value="2"/>
</dbReference>
<evidence type="ECO:0000256" key="1">
    <source>
        <dbReference type="ARBA" id="ARBA00004429"/>
    </source>
</evidence>
<feature type="transmembrane region" description="Helical" evidence="12">
    <location>
        <begin position="184"/>
        <end position="202"/>
    </location>
</feature>
<feature type="transmembrane region" description="Helical" evidence="12">
    <location>
        <begin position="332"/>
        <end position="354"/>
    </location>
</feature>
<evidence type="ECO:0000256" key="5">
    <source>
        <dbReference type="ARBA" id="ARBA00022519"/>
    </source>
</evidence>
<keyword evidence="7 12" id="KW-0812">Transmembrane</keyword>
<dbReference type="InterPro" id="IPR003445">
    <property type="entry name" value="Cat_transpt"/>
</dbReference>
<evidence type="ECO:0000313" key="14">
    <source>
        <dbReference type="Proteomes" id="UP001597361"/>
    </source>
</evidence>
<feature type="transmembrane region" description="Helical" evidence="12">
    <location>
        <begin position="38"/>
        <end position="58"/>
    </location>
</feature>
<evidence type="ECO:0000256" key="6">
    <source>
        <dbReference type="ARBA" id="ARBA00022538"/>
    </source>
</evidence>
<feature type="transmembrane region" description="Helical" evidence="12">
    <location>
        <begin position="398"/>
        <end position="417"/>
    </location>
</feature>
<evidence type="ECO:0000256" key="11">
    <source>
        <dbReference type="ARBA" id="ARBA00023136"/>
    </source>
</evidence>
<keyword evidence="14" id="KW-1185">Reference proteome</keyword>
<keyword evidence="11 12" id="KW-0472">Membrane</keyword>
<comment type="caution">
    <text evidence="13">The sequence shown here is derived from an EMBL/GenBank/DDBJ whole genome shotgun (WGS) entry which is preliminary data.</text>
</comment>
<name>A0ABW4VNA5_9BACT</name>
<feature type="transmembrane region" description="Helical" evidence="12">
    <location>
        <begin position="272"/>
        <end position="293"/>
    </location>
</feature>
<feature type="transmembrane region" description="Helical" evidence="12">
    <location>
        <begin position="236"/>
        <end position="260"/>
    </location>
</feature>
<evidence type="ECO:0000256" key="7">
    <source>
        <dbReference type="ARBA" id="ARBA00022692"/>
    </source>
</evidence>
<organism evidence="13 14">
    <name type="scientific">Belliella marina</name>
    <dbReference type="NCBI Taxonomy" id="1644146"/>
    <lineage>
        <taxon>Bacteria</taxon>
        <taxon>Pseudomonadati</taxon>
        <taxon>Bacteroidota</taxon>
        <taxon>Cytophagia</taxon>
        <taxon>Cytophagales</taxon>
        <taxon>Cyclobacteriaceae</taxon>
        <taxon>Belliella</taxon>
    </lineage>
</organism>
<proteinExistence type="inferred from homology"/>
<protein>
    <submittedName>
        <fullName evidence="13">TrkH family potassium uptake protein</fullName>
    </submittedName>
</protein>
<dbReference type="EMBL" id="JBHUHR010000039">
    <property type="protein sequence ID" value="MFD2036174.1"/>
    <property type="molecule type" value="Genomic_DNA"/>
</dbReference>
<feature type="transmembrane region" description="Helical" evidence="12">
    <location>
        <begin position="70"/>
        <end position="91"/>
    </location>
</feature>
<keyword evidence="6" id="KW-0633">Potassium transport</keyword>
<keyword evidence="4" id="KW-1003">Cell membrane</keyword>
<evidence type="ECO:0000313" key="13">
    <source>
        <dbReference type="EMBL" id="MFD2036174.1"/>
    </source>
</evidence>
<evidence type="ECO:0000256" key="8">
    <source>
        <dbReference type="ARBA" id="ARBA00022958"/>
    </source>
</evidence>
<dbReference type="PANTHER" id="PTHR32024:SF2">
    <property type="entry name" value="TRK SYSTEM POTASSIUM UPTAKE PROTEIN TRKG-RELATED"/>
    <property type="match status" value="1"/>
</dbReference>
<dbReference type="RefSeq" id="WP_376887204.1">
    <property type="nucleotide sequence ID" value="NZ_JBHUHR010000039.1"/>
</dbReference>
<keyword evidence="8" id="KW-0630">Potassium</keyword>
<comment type="subcellular location">
    <subcellularLocation>
        <location evidence="1">Cell inner membrane</location>
        <topology evidence="1">Multi-pass membrane protein</topology>
    </subcellularLocation>
</comment>
<dbReference type="PIRSF" id="PIRSF006247">
    <property type="entry name" value="TrkH"/>
    <property type="match status" value="1"/>
</dbReference>
<comment type="similarity">
    <text evidence="2">Belongs to the TrkH potassium transport family.</text>
</comment>
<keyword evidence="10" id="KW-0406">Ion transport</keyword>
<evidence type="ECO:0000256" key="2">
    <source>
        <dbReference type="ARBA" id="ARBA00009137"/>
    </source>
</evidence>
<sequence length="483" mass="53474">MIHYKAIGKIMGALLMLLALLMLPGVAFSFYYESQDEIALIGSAFISFVVGASLYFSFSKQDQNIRKREGYLIVSLSWLFMSIFGMLPYILSGAIGNIPDAIFETVSGLTTTGASILNDIEAMPAGILFWRSMTQWIGGLGIIVLTVAILPLLGIGGIELFVAESPGPTSDKLHPRIRETAKRLWFVYLGLTVLAGLLYYLGGMTIFDAINHALTTMATGGFSTKNSSMAFYDSAFIQYVAIVFMFLAGTNFTIIYFGLIGKFRRVWKSDEFKTYLFVVVVLAVLFFAPIYYYSGQGFERSFRDGLFQIVSLITTTGYVTADYTSYHQGLTLLFFMMLFLGGSAGSTAGGIKFVRHLTFVKNTWLEFKRIVHPRAVVPLKINGDRVTGKIITHIMNFLLIYLMIFVLGSIVMTLMGYDILTSFGAVATSLGNVGPAIGQVGPMDNFAFLSPSAKIFLCFLMLLGRLELFTILVVFTPFFWRAN</sequence>
<evidence type="ECO:0000256" key="12">
    <source>
        <dbReference type="SAM" id="Phobius"/>
    </source>
</evidence>
<evidence type="ECO:0000256" key="3">
    <source>
        <dbReference type="ARBA" id="ARBA00022448"/>
    </source>
</evidence>